<evidence type="ECO:0000313" key="6">
    <source>
        <dbReference type="EMBL" id="TFL07412.1"/>
    </source>
</evidence>
<keyword evidence="7" id="KW-1185">Reference proteome</keyword>
<dbReference type="Gene3D" id="3.40.50.300">
    <property type="entry name" value="P-loop containing nucleotide triphosphate hydrolases"/>
    <property type="match status" value="2"/>
</dbReference>
<name>A0A5C3QZQ0_9AGAR</name>
<dbReference type="InterPro" id="IPR011545">
    <property type="entry name" value="DEAD/DEAH_box_helicase_dom"/>
</dbReference>
<organism evidence="6 7">
    <name type="scientific">Pterulicium gracile</name>
    <dbReference type="NCBI Taxonomy" id="1884261"/>
    <lineage>
        <taxon>Eukaryota</taxon>
        <taxon>Fungi</taxon>
        <taxon>Dikarya</taxon>
        <taxon>Basidiomycota</taxon>
        <taxon>Agaricomycotina</taxon>
        <taxon>Agaricomycetes</taxon>
        <taxon>Agaricomycetidae</taxon>
        <taxon>Agaricales</taxon>
        <taxon>Pleurotineae</taxon>
        <taxon>Pterulaceae</taxon>
        <taxon>Pterulicium</taxon>
    </lineage>
</organism>
<dbReference type="GO" id="GO:0003676">
    <property type="term" value="F:nucleic acid binding"/>
    <property type="evidence" value="ECO:0007669"/>
    <property type="project" value="InterPro"/>
</dbReference>
<dbReference type="GO" id="GO:0036297">
    <property type="term" value="P:interstrand cross-link repair"/>
    <property type="evidence" value="ECO:0007669"/>
    <property type="project" value="TreeGrafter"/>
</dbReference>
<dbReference type="Pfam" id="PF09369">
    <property type="entry name" value="MZB"/>
    <property type="match status" value="1"/>
</dbReference>
<dbReference type="InterPro" id="IPR001650">
    <property type="entry name" value="Helicase_C-like"/>
</dbReference>
<feature type="domain" description="Helicase ATP-binding" evidence="4">
    <location>
        <begin position="252"/>
        <end position="435"/>
    </location>
</feature>
<dbReference type="CDD" id="cd17923">
    <property type="entry name" value="DEXHc_Hrq1-like"/>
    <property type="match status" value="1"/>
</dbReference>
<dbReference type="Pfam" id="PF00270">
    <property type="entry name" value="DEAD"/>
    <property type="match status" value="1"/>
</dbReference>
<dbReference type="InterPro" id="IPR014001">
    <property type="entry name" value="Helicase_ATP-bd"/>
</dbReference>
<dbReference type="PANTHER" id="PTHR47957">
    <property type="entry name" value="ATP-DEPENDENT HELICASE HRQ1"/>
    <property type="match status" value="1"/>
</dbReference>
<sequence length="1013" mass="113498">KALNTVLAFRSSKNQLATTFDTMRSSVESLLKRPLEMAQVAELKALLPHIVDFAYVPRGEMNSLGVEAHSKRRDDPFAAGPCHGRLDDHARDHILILGLQAETRKTSVTGTPSTSSGTLNAIATQKLVKRRNDCFCTAIDALITRCDGPEEAVALLRSAGEEHVPVDPSEQAKQDSGPLVVPDSASRPSIEEIVKEVMTQDWYQAQARVRRVFDPREPSLATLDPEPSQSIQEALLAARNINTFYSHQALAINAVYNGKSVIVSTSTASGKSVVYQVPILRFLEQDPNATAIFIYPTKALAQDQKAALENLLRCCSGLEHVNVATYDGDTPTELRKNIRETSSVIFTNFDMLHASILPHEELWRTFLKNMKLFVADELHYYNGVFGTHVAHIIRRFRRICDALGNRRICFVSCSATIGQPLLHMRQLFGIEVSSDVVEVTHDGAPAGKKDFILWDPIPRDNIDHHQFSSKPMTDATRLMRFLMSRGVRTILFCKIRKVCELVMKTLRTELSRDGRLDILDRVVGYRGDYGLKIMQDRRRIEAEAFSGRLLGIVATNALELGVDIGTLDAVIMLGFPVTIASFRQQAGRAGRRARDSLAILVAQSLPVDHHFIKNPNELFDNFQDTIPLDLENRIVLEAHLQCAAEEMPLRKEDTRYFGTTAVDLLETKLIADEDGWYHAHPKHLPYPAKHISIRGAREDTYCIVDVTTPNRERILEHIEVTRALFEVYEGGIFLHQGTTFLMQEISHDSKIVRAMQTDVDWTTEPRFGTNIDAKETQRIKEIRGSPHFAYYGRVDLFTKVYGYYKIRNGRIIDSVEVDNLPWHRETTGLWMDVPEATLALLRSCSIMPAEAIHSAQHAFLNKFALKSDLRTECKVPEKEFKVHGSSRDRPGRLIFYDAVENGPAIAAHVFDHTHDILCQAHAAITSCDCAEGCVQCILDPRCKEGNAIYSKLGASIVLKGILDIFLDPNDLTVNEDTEEAHHRHPITDSIVAAPRVPVAEGVKVEILQKSFSS</sequence>
<dbReference type="AlphaFoldDB" id="A0A5C3QZQ0"/>
<evidence type="ECO:0000256" key="1">
    <source>
        <dbReference type="ARBA" id="ARBA00022741"/>
    </source>
</evidence>
<dbReference type="InterPro" id="IPR055227">
    <property type="entry name" value="HRQ1_WHD"/>
</dbReference>
<dbReference type="STRING" id="1884261.A0A5C3QZQ0"/>
<keyword evidence="6" id="KW-0378">Hydrolase</keyword>
<evidence type="ECO:0000259" key="4">
    <source>
        <dbReference type="PROSITE" id="PS51192"/>
    </source>
</evidence>
<dbReference type="InterPro" id="IPR027417">
    <property type="entry name" value="P-loop_NTPase"/>
</dbReference>
<dbReference type="SMART" id="SM00490">
    <property type="entry name" value="HELICc"/>
    <property type="match status" value="1"/>
</dbReference>
<evidence type="ECO:0000256" key="3">
    <source>
        <dbReference type="SAM" id="MobiDB-lite"/>
    </source>
</evidence>
<feature type="region of interest" description="Disordered" evidence="3">
    <location>
        <begin position="162"/>
        <end position="185"/>
    </location>
</feature>
<dbReference type="GO" id="GO:0005634">
    <property type="term" value="C:nucleus"/>
    <property type="evidence" value="ECO:0007669"/>
    <property type="project" value="TreeGrafter"/>
</dbReference>
<keyword evidence="2" id="KW-0067">ATP-binding</keyword>
<dbReference type="GO" id="GO:0016787">
    <property type="term" value="F:hydrolase activity"/>
    <property type="evidence" value="ECO:0007669"/>
    <property type="project" value="UniProtKB-KW"/>
</dbReference>
<dbReference type="InterPro" id="IPR018973">
    <property type="entry name" value="MZB"/>
</dbReference>
<dbReference type="OrthoDB" id="18781at2759"/>
<proteinExistence type="predicted"/>
<dbReference type="GO" id="GO:0006289">
    <property type="term" value="P:nucleotide-excision repair"/>
    <property type="evidence" value="ECO:0007669"/>
    <property type="project" value="TreeGrafter"/>
</dbReference>
<feature type="non-terminal residue" evidence="6">
    <location>
        <position position="1"/>
    </location>
</feature>
<evidence type="ECO:0000256" key="2">
    <source>
        <dbReference type="ARBA" id="ARBA00022840"/>
    </source>
</evidence>
<dbReference type="PROSITE" id="PS51194">
    <property type="entry name" value="HELICASE_CTER"/>
    <property type="match status" value="1"/>
</dbReference>
<accession>A0A5C3QZQ0</accession>
<dbReference type="SMART" id="SM00487">
    <property type="entry name" value="DEXDc"/>
    <property type="match status" value="1"/>
</dbReference>
<dbReference type="GO" id="GO:0005524">
    <property type="term" value="F:ATP binding"/>
    <property type="evidence" value="ECO:0007669"/>
    <property type="project" value="UniProtKB-KW"/>
</dbReference>
<reference evidence="6 7" key="1">
    <citation type="journal article" date="2019" name="Nat. Ecol. Evol.">
        <title>Megaphylogeny resolves global patterns of mushroom evolution.</title>
        <authorList>
            <person name="Varga T."/>
            <person name="Krizsan K."/>
            <person name="Foldi C."/>
            <person name="Dima B."/>
            <person name="Sanchez-Garcia M."/>
            <person name="Sanchez-Ramirez S."/>
            <person name="Szollosi G.J."/>
            <person name="Szarkandi J.G."/>
            <person name="Papp V."/>
            <person name="Albert L."/>
            <person name="Andreopoulos W."/>
            <person name="Angelini C."/>
            <person name="Antonin V."/>
            <person name="Barry K.W."/>
            <person name="Bougher N.L."/>
            <person name="Buchanan P."/>
            <person name="Buyck B."/>
            <person name="Bense V."/>
            <person name="Catcheside P."/>
            <person name="Chovatia M."/>
            <person name="Cooper J."/>
            <person name="Damon W."/>
            <person name="Desjardin D."/>
            <person name="Finy P."/>
            <person name="Geml J."/>
            <person name="Haridas S."/>
            <person name="Hughes K."/>
            <person name="Justo A."/>
            <person name="Karasinski D."/>
            <person name="Kautmanova I."/>
            <person name="Kiss B."/>
            <person name="Kocsube S."/>
            <person name="Kotiranta H."/>
            <person name="LaButti K.M."/>
            <person name="Lechner B.E."/>
            <person name="Liimatainen K."/>
            <person name="Lipzen A."/>
            <person name="Lukacs Z."/>
            <person name="Mihaltcheva S."/>
            <person name="Morgado L.N."/>
            <person name="Niskanen T."/>
            <person name="Noordeloos M.E."/>
            <person name="Ohm R.A."/>
            <person name="Ortiz-Santana B."/>
            <person name="Ovrebo C."/>
            <person name="Racz N."/>
            <person name="Riley R."/>
            <person name="Savchenko A."/>
            <person name="Shiryaev A."/>
            <person name="Soop K."/>
            <person name="Spirin V."/>
            <person name="Szebenyi C."/>
            <person name="Tomsovsky M."/>
            <person name="Tulloss R.E."/>
            <person name="Uehling J."/>
            <person name="Grigoriev I.V."/>
            <person name="Vagvolgyi C."/>
            <person name="Papp T."/>
            <person name="Martin F.M."/>
            <person name="Miettinen O."/>
            <person name="Hibbett D.S."/>
            <person name="Nagy L.G."/>
        </authorList>
    </citation>
    <scope>NUCLEOTIDE SEQUENCE [LARGE SCALE GENOMIC DNA]</scope>
    <source>
        <strain evidence="6 7">CBS 309.79</strain>
    </source>
</reference>
<keyword evidence="1" id="KW-0547">Nucleotide-binding</keyword>
<evidence type="ECO:0000313" key="7">
    <source>
        <dbReference type="Proteomes" id="UP000305067"/>
    </source>
</evidence>
<feature type="domain" description="Helicase C-terminal" evidence="5">
    <location>
        <begin position="474"/>
        <end position="634"/>
    </location>
</feature>
<feature type="compositionally biased region" description="Basic and acidic residues" evidence="3">
    <location>
        <begin position="162"/>
        <end position="173"/>
    </location>
</feature>
<protein>
    <submittedName>
        <fullName evidence="6">P-loop containing nucleoside triphosphate hydrolase protein</fullName>
    </submittedName>
</protein>
<dbReference type="PROSITE" id="PS51192">
    <property type="entry name" value="HELICASE_ATP_BIND_1"/>
    <property type="match status" value="1"/>
</dbReference>
<dbReference type="GO" id="GO:0043138">
    <property type="term" value="F:3'-5' DNA helicase activity"/>
    <property type="evidence" value="ECO:0007669"/>
    <property type="project" value="TreeGrafter"/>
</dbReference>
<dbReference type="CDD" id="cd18797">
    <property type="entry name" value="SF2_C_Hrq"/>
    <property type="match status" value="1"/>
</dbReference>
<evidence type="ECO:0000259" key="5">
    <source>
        <dbReference type="PROSITE" id="PS51194"/>
    </source>
</evidence>
<dbReference type="Proteomes" id="UP000305067">
    <property type="component" value="Unassembled WGS sequence"/>
</dbReference>
<dbReference type="Pfam" id="PF00271">
    <property type="entry name" value="Helicase_C"/>
    <property type="match status" value="1"/>
</dbReference>
<dbReference type="PANTHER" id="PTHR47957:SF3">
    <property type="entry name" value="ATP-DEPENDENT HELICASE HRQ1"/>
    <property type="match status" value="1"/>
</dbReference>
<gene>
    <name evidence="6" type="ORF">BDV98DRAFT_497633</name>
</gene>
<dbReference type="Pfam" id="PF22982">
    <property type="entry name" value="WHD_HRQ1"/>
    <property type="match status" value="1"/>
</dbReference>
<dbReference type="SUPFAM" id="SSF52540">
    <property type="entry name" value="P-loop containing nucleoside triphosphate hydrolases"/>
    <property type="match status" value="1"/>
</dbReference>
<dbReference type="EMBL" id="ML178814">
    <property type="protein sequence ID" value="TFL07412.1"/>
    <property type="molecule type" value="Genomic_DNA"/>
</dbReference>